<accession>W9C5C9</accession>
<comment type="caution">
    <text evidence="3">The sequence shown here is derived from an EMBL/GenBank/DDBJ whole genome shotgun (WGS) entry which is preliminary data.</text>
</comment>
<protein>
    <submittedName>
        <fullName evidence="3">Uncharacterized protein</fullName>
    </submittedName>
</protein>
<dbReference type="Proteomes" id="UP000019487">
    <property type="component" value="Unassembled WGS sequence"/>
</dbReference>
<gene>
    <name evidence="3" type="ORF">SBOR_9842</name>
</gene>
<feature type="region of interest" description="Disordered" evidence="1">
    <location>
        <begin position="107"/>
        <end position="147"/>
    </location>
</feature>
<name>W9C5C9_SCLBF</name>
<sequence length="147" mass="15909">MKNIFITVCCLLAGITIATSNGLPEVPTEDWCGRPGQACKRAPLAEAVEAVEPWCGRTGQACKRTPINEAEPDEAWCGRTGQYRHASEPQSLRLKLMNLGADALDKHAASTSGQLESLGPQDPPSNPILLRSTTRISRRHMRGSCRG</sequence>
<organism evidence="3 4">
    <name type="scientific">Sclerotinia borealis (strain F-4128)</name>
    <dbReference type="NCBI Taxonomy" id="1432307"/>
    <lineage>
        <taxon>Eukaryota</taxon>
        <taxon>Fungi</taxon>
        <taxon>Dikarya</taxon>
        <taxon>Ascomycota</taxon>
        <taxon>Pezizomycotina</taxon>
        <taxon>Leotiomycetes</taxon>
        <taxon>Helotiales</taxon>
        <taxon>Sclerotiniaceae</taxon>
        <taxon>Sclerotinia</taxon>
    </lineage>
</organism>
<keyword evidence="4" id="KW-1185">Reference proteome</keyword>
<proteinExistence type="predicted"/>
<reference evidence="3 4" key="1">
    <citation type="journal article" date="2014" name="Genome Announc.">
        <title>Draft genome sequence of Sclerotinia borealis, a psychrophilic plant pathogenic fungus.</title>
        <authorList>
            <person name="Mardanov A.V."/>
            <person name="Beletsky A.V."/>
            <person name="Kadnikov V.V."/>
            <person name="Ignatov A.N."/>
            <person name="Ravin N.V."/>
        </authorList>
    </citation>
    <scope>NUCLEOTIDE SEQUENCE [LARGE SCALE GENOMIC DNA]</scope>
    <source>
        <strain evidence="4">F-4157</strain>
    </source>
</reference>
<dbReference type="EMBL" id="AYSA01000782">
    <property type="protein sequence ID" value="ESZ89770.1"/>
    <property type="molecule type" value="Genomic_DNA"/>
</dbReference>
<evidence type="ECO:0000256" key="1">
    <source>
        <dbReference type="SAM" id="MobiDB-lite"/>
    </source>
</evidence>
<feature type="chain" id="PRO_5004918086" evidence="2">
    <location>
        <begin position="21"/>
        <end position="147"/>
    </location>
</feature>
<feature type="signal peptide" evidence="2">
    <location>
        <begin position="1"/>
        <end position="20"/>
    </location>
</feature>
<keyword evidence="2" id="KW-0732">Signal</keyword>
<feature type="compositionally biased region" description="Basic residues" evidence="1">
    <location>
        <begin position="136"/>
        <end position="147"/>
    </location>
</feature>
<evidence type="ECO:0000313" key="3">
    <source>
        <dbReference type="EMBL" id="ESZ89770.1"/>
    </source>
</evidence>
<dbReference type="AlphaFoldDB" id="W9C5C9"/>
<evidence type="ECO:0000256" key="2">
    <source>
        <dbReference type="SAM" id="SignalP"/>
    </source>
</evidence>
<evidence type="ECO:0000313" key="4">
    <source>
        <dbReference type="Proteomes" id="UP000019487"/>
    </source>
</evidence>
<dbReference type="HOGENOM" id="CLU_1769201_0_0_1"/>